<dbReference type="Proteomes" id="UP000664477">
    <property type="component" value="Unassembled WGS sequence"/>
</dbReference>
<sequence length="80" mass="9042">MTTTRKVETVPALIENNENTNFIISTPTADLVDILNKPVVDNNLSESPVIHVEQNIADEDEIPLFNSMMTSFHYRISHSE</sequence>
<accession>A0A939NBD5</accession>
<protein>
    <submittedName>
        <fullName evidence="1">Uncharacterized protein</fullName>
    </submittedName>
</protein>
<reference evidence="1" key="1">
    <citation type="submission" date="2021-03" db="EMBL/GenBank/DDBJ databases">
        <title>Molecular epidemiology and mechanisms of colistin and carbapenem resistance in Enterobacteriaceae from clinical isolates, the environment and porcine samples in Pretoria, South Africa.</title>
        <authorList>
            <person name="Bogoshi D."/>
            <person name="Mbelle N.M."/>
            <person name="Naidoo V."/>
            <person name="Osei Sekyere J."/>
        </authorList>
    </citation>
    <scope>NUCLEOTIDE SEQUENCE</scope>
    <source>
        <strain evidence="1">C052</strain>
    </source>
</reference>
<organism evidence="1 2">
    <name type="scientific">Providencia rettgeri</name>
    <dbReference type="NCBI Taxonomy" id="587"/>
    <lineage>
        <taxon>Bacteria</taxon>
        <taxon>Pseudomonadati</taxon>
        <taxon>Pseudomonadota</taxon>
        <taxon>Gammaproteobacteria</taxon>
        <taxon>Enterobacterales</taxon>
        <taxon>Morganellaceae</taxon>
        <taxon>Providencia</taxon>
    </lineage>
</organism>
<evidence type="ECO:0000313" key="1">
    <source>
        <dbReference type="EMBL" id="MBO1915916.1"/>
    </source>
</evidence>
<dbReference type="AlphaFoldDB" id="A0A939NBD5"/>
<proteinExistence type="predicted"/>
<evidence type="ECO:0000313" key="2">
    <source>
        <dbReference type="Proteomes" id="UP000664477"/>
    </source>
</evidence>
<comment type="caution">
    <text evidence="1">The sequence shown here is derived from an EMBL/GenBank/DDBJ whole genome shotgun (WGS) entry which is preliminary data.</text>
</comment>
<dbReference type="EMBL" id="JAGETQ010000012">
    <property type="protein sequence ID" value="MBO1915916.1"/>
    <property type="molecule type" value="Genomic_DNA"/>
</dbReference>
<name>A0A939NBD5_PRORE</name>
<gene>
    <name evidence="1" type="ORF">J4727_04105</name>
</gene>